<name>A0A8J3X6I5_9ACTN</name>
<organism evidence="1 2">
    <name type="scientific">Planotetraspora mira</name>
    <dbReference type="NCBI Taxonomy" id="58121"/>
    <lineage>
        <taxon>Bacteria</taxon>
        <taxon>Bacillati</taxon>
        <taxon>Actinomycetota</taxon>
        <taxon>Actinomycetes</taxon>
        <taxon>Streptosporangiales</taxon>
        <taxon>Streptosporangiaceae</taxon>
        <taxon>Planotetraspora</taxon>
    </lineage>
</organism>
<dbReference type="EMBL" id="BOOO01000016">
    <property type="protein sequence ID" value="GII29872.1"/>
    <property type="molecule type" value="Genomic_DNA"/>
</dbReference>
<protein>
    <submittedName>
        <fullName evidence="1">Uncharacterized protein</fullName>
    </submittedName>
</protein>
<reference evidence="1 2" key="1">
    <citation type="submission" date="2021-01" db="EMBL/GenBank/DDBJ databases">
        <title>Whole genome shotgun sequence of Planotetraspora mira NBRC 15435.</title>
        <authorList>
            <person name="Komaki H."/>
            <person name="Tamura T."/>
        </authorList>
    </citation>
    <scope>NUCLEOTIDE SEQUENCE [LARGE SCALE GENOMIC DNA]</scope>
    <source>
        <strain evidence="1 2">NBRC 15435</strain>
    </source>
</reference>
<evidence type="ECO:0000313" key="1">
    <source>
        <dbReference type="EMBL" id="GII29872.1"/>
    </source>
</evidence>
<dbReference type="AlphaFoldDB" id="A0A8J3X6I5"/>
<accession>A0A8J3X6I5</accession>
<proteinExistence type="predicted"/>
<evidence type="ECO:0000313" key="2">
    <source>
        <dbReference type="Proteomes" id="UP000650628"/>
    </source>
</evidence>
<sequence length="101" mass="11214">MRCRGHAGIGESIEPVREANDRDIHLEKVLNDFGQITPPTKIDPAASCEIPSLGGKVASLVDRSSRLQNRRKGGRLLPISEKCQIRPDLGEPFRLTDSRIR</sequence>
<comment type="caution">
    <text evidence="1">The sequence shown here is derived from an EMBL/GenBank/DDBJ whole genome shotgun (WGS) entry which is preliminary data.</text>
</comment>
<gene>
    <name evidence="1" type="ORF">Pmi06nite_33140</name>
</gene>
<dbReference type="Proteomes" id="UP000650628">
    <property type="component" value="Unassembled WGS sequence"/>
</dbReference>
<keyword evidence="2" id="KW-1185">Reference proteome</keyword>